<dbReference type="GO" id="GO:0016787">
    <property type="term" value="F:hydrolase activity"/>
    <property type="evidence" value="ECO:0007669"/>
    <property type="project" value="UniProtKB-UniRule"/>
</dbReference>
<evidence type="ECO:0000259" key="5">
    <source>
        <dbReference type="PROSITE" id="PS51635"/>
    </source>
</evidence>
<comment type="caution">
    <text evidence="4">Lacks conserved residue(s) required for the propagation of feature annotation.</text>
</comment>
<sequence length="383" mass="42647">MKGIKQKLVTPKTGLVLTGGGARAAYQVGVLRAISDVTYESEYGNPYQIIAGTSAGAINATVLAAYARSPRLGVRSLQKVWENFSVEQIFRSDFLGVMQNTGRWIRSLFSNSYHRDHHLGLLNNTPLRQLLARVIHYENIQAAIDSGHLHALSVTASGYASGQSISFFQGHESLTPWRRHRRCGTRTIINRDHLLASAAIPLVFPAIKINREFFGDGSVRFLAPISPAIHLGADRVLVIGVDPIQQEVKRTKSTQYPSVADIAGHVLDSVFIDSLDSDIERINRINKTINLIPEAVRDLQSNLRQIETFTISPSKDLSELASKHFKQLPRLIQFFFRRLGIGSDEGSTVLSYLLFESSYTQELIELGYQDALAQKANIKAFFR</sequence>
<dbReference type="GO" id="GO:0016042">
    <property type="term" value="P:lipid catabolic process"/>
    <property type="evidence" value="ECO:0007669"/>
    <property type="project" value="UniProtKB-UniRule"/>
</dbReference>
<evidence type="ECO:0000256" key="4">
    <source>
        <dbReference type="PROSITE-ProRule" id="PRU01161"/>
    </source>
</evidence>
<dbReference type="PANTHER" id="PTHR14226:SF57">
    <property type="entry name" value="BLR7027 PROTEIN"/>
    <property type="match status" value="1"/>
</dbReference>
<feature type="active site" description="Proton acceptor" evidence="4">
    <location>
        <position position="216"/>
    </location>
</feature>
<protein>
    <submittedName>
        <fullName evidence="6">Patatin-like phospholipase family protein</fullName>
    </submittedName>
</protein>
<organism evidence="6 7">
    <name type="scientific">Aliikangiella marina</name>
    <dbReference type="NCBI Taxonomy" id="1712262"/>
    <lineage>
        <taxon>Bacteria</taxon>
        <taxon>Pseudomonadati</taxon>
        <taxon>Pseudomonadota</taxon>
        <taxon>Gammaproteobacteria</taxon>
        <taxon>Oceanospirillales</taxon>
        <taxon>Pleioneaceae</taxon>
        <taxon>Aliikangiella</taxon>
    </lineage>
</organism>
<keyword evidence="1 4" id="KW-0378">Hydrolase</keyword>
<dbReference type="AlphaFoldDB" id="A0A545TGW9"/>
<dbReference type="SUPFAM" id="SSF52151">
    <property type="entry name" value="FabD/lysophospholipase-like"/>
    <property type="match status" value="1"/>
</dbReference>
<evidence type="ECO:0000256" key="2">
    <source>
        <dbReference type="ARBA" id="ARBA00022963"/>
    </source>
</evidence>
<dbReference type="InterPro" id="IPR002641">
    <property type="entry name" value="PNPLA_dom"/>
</dbReference>
<dbReference type="Gene3D" id="3.40.1090.10">
    <property type="entry name" value="Cytosolic phospholipase A2 catalytic domain"/>
    <property type="match status" value="1"/>
</dbReference>
<dbReference type="RefSeq" id="WP_142887844.1">
    <property type="nucleotide sequence ID" value="NZ_VIKR01000001.1"/>
</dbReference>
<keyword evidence="7" id="KW-1185">Reference proteome</keyword>
<feature type="domain" description="PNPLA" evidence="5">
    <location>
        <begin position="15"/>
        <end position="229"/>
    </location>
</feature>
<dbReference type="PANTHER" id="PTHR14226">
    <property type="entry name" value="NEUROPATHY TARGET ESTERASE/SWISS CHEESE D.MELANOGASTER"/>
    <property type="match status" value="1"/>
</dbReference>
<evidence type="ECO:0000313" key="7">
    <source>
        <dbReference type="Proteomes" id="UP000317839"/>
    </source>
</evidence>
<evidence type="ECO:0000256" key="1">
    <source>
        <dbReference type="ARBA" id="ARBA00022801"/>
    </source>
</evidence>
<keyword evidence="2 4" id="KW-0442">Lipid degradation</keyword>
<feature type="short sequence motif" description="GXSXG" evidence="4">
    <location>
        <begin position="52"/>
        <end position="56"/>
    </location>
</feature>
<reference evidence="6 7" key="1">
    <citation type="submission" date="2019-06" db="EMBL/GenBank/DDBJ databases">
        <title>Draft genome of Aliikangiella marina GYP-15.</title>
        <authorList>
            <person name="Wang G."/>
        </authorList>
    </citation>
    <scope>NUCLEOTIDE SEQUENCE [LARGE SCALE GENOMIC DNA]</scope>
    <source>
        <strain evidence="6 7">GYP-15</strain>
    </source>
</reference>
<dbReference type="CDD" id="cd07209">
    <property type="entry name" value="Pat_hypo_Ecoli_Z1214_like"/>
    <property type="match status" value="1"/>
</dbReference>
<dbReference type="OrthoDB" id="9798773at2"/>
<evidence type="ECO:0000256" key="3">
    <source>
        <dbReference type="ARBA" id="ARBA00023098"/>
    </source>
</evidence>
<evidence type="ECO:0000313" key="6">
    <source>
        <dbReference type="EMBL" id="TQV76484.1"/>
    </source>
</evidence>
<name>A0A545TGW9_9GAMM</name>
<dbReference type="InterPro" id="IPR050301">
    <property type="entry name" value="NTE"/>
</dbReference>
<dbReference type="EMBL" id="VIKR01000001">
    <property type="protein sequence ID" value="TQV76484.1"/>
    <property type="molecule type" value="Genomic_DNA"/>
</dbReference>
<keyword evidence="3 4" id="KW-0443">Lipid metabolism</keyword>
<dbReference type="Pfam" id="PF01734">
    <property type="entry name" value="Patatin"/>
    <property type="match status" value="1"/>
</dbReference>
<feature type="active site" description="Nucleophile" evidence="4">
    <location>
        <position position="54"/>
    </location>
</feature>
<dbReference type="InterPro" id="IPR016035">
    <property type="entry name" value="Acyl_Trfase/lysoPLipase"/>
</dbReference>
<dbReference type="Proteomes" id="UP000317839">
    <property type="component" value="Unassembled WGS sequence"/>
</dbReference>
<proteinExistence type="predicted"/>
<dbReference type="PROSITE" id="PS51635">
    <property type="entry name" value="PNPLA"/>
    <property type="match status" value="1"/>
</dbReference>
<accession>A0A545TGW9</accession>
<comment type="caution">
    <text evidence="6">The sequence shown here is derived from an EMBL/GenBank/DDBJ whole genome shotgun (WGS) entry which is preliminary data.</text>
</comment>
<gene>
    <name evidence="6" type="ORF">FLL45_00530</name>
</gene>